<evidence type="ECO:0000256" key="1">
    <source>
        <dbReference type="SAM" id="MobiDB-lite"/>
    </source>
</evidence>
<dbReference type="SUPFAM" id="SSF53474">
    <property type="entry name" value="alpha/beta-Hydrolases"/>
    <property type="match status" value="1"/>
</dbReference>
<dbReference type="PATRIC" id="fig|1299321.3.peg.2020"/>
<dbReference type="GO" id="GO:0016787">
    <property type="term" value="F:hydrolase activity"/>
    <property type="evidence" value="ECO:0007669"/>
    <property type="project" value="InterPro"/>
</dbReference>
<dbReference type="Gene3D" id="3.40.50.1820">
    <property type="entry name" value="alpha/beta hydrolase"/>
    <property type="match status" value="1"/>
</dbReference>
<comment type="caution">
    <text evidence="3">The sequence shown here is derived from an EMBL/GenBank/DDBJ whole genome shotgun (WGS) entry which is preliminary data.</text>
</comment>
<evidence type="ECO:0000259" key="2">
    <source>
        <dbReference type="Pfam" id="PF02129"/>
    </source>
</evidence>
<dbReference type="Pfam" id="PF02129">
    <property type="entry name" value="Peptidase_S15"/>
    <property type="match status" value="1"/>
</dbReference>
<dbReference type="InterPro" id="IPR029058">
    <property type="entry name" value="AB_hydrolase_fold"/>
</dbReference>
<dbReference type="EMBL" id="JAOJ01000002">
    <property type="protein sequence ID" value="EUA69610.1"/>
    <property type="molecule type" value="Genomic_DNA"/>
</dbReference>
<evidence type="ECO:0000313" key="4">
    <source>
        <dbReference type="Proteomes" id="UP000023351"/>
    </source>
</evidence>
<accession>X8DQ27</accession>
<proteinExistence type="predicted"/>
<feature type="domain" description="Xaa-Pro dipeptidyl-peptidase-like" evidence="2">
    <location>
        <begin position="54"/>
        <end position="159"/>
    </location>
</feature>
<sequence length="223" mass="23790">MTTAKHRSVRDALPALDTALTGADLAEQWTATADGPSRYPRVSFTPNVSIALSDGTVLKAQVFRPADADGTPVAERLPVLLNLTPYNKSITHLAAWLLRGLRRLGVTVPDVPPRNPRLFELSELARALPGGGLATFGVNDALIRSGYVQAVIDVRGTGHLAATGACSMTSNSGTPQRWSHGPRHSHGATARSGCTASPTARSTRCRPLATEYRVWARFSLSSR</sequence>
<gene>
    <name evidence="3" type="ORF">I540_2094</name>
</gene>
<dbReference type="AlphaFoldDB" id="X8DQ27"/>
<reference evidence="3 4" key="1">
    <citation type="submission" date="2013-12" db="EMBL/GenBank/DDBJ databases">
        <authorList>
            <person name="Zelazny A."/>
            <person name="Olivier K."/>
            <person name="Holland S."/>
            <person name="Lenaerts A."/>
            <person name="Ordway D."/>
            <person name="DeGroote M.A."/>
            <person name="Parker T."/>
            <person name="Sizemore C."/>
            <person name="Tallon L.J."/>
            <person name="Sadzewicz L.K."/>
            <person name="Sengamalay N."/>
            <person name="Fraser C.M."/>
            <person name="Hine E."/>
            <person name="Shefchek K.A."/>
            <person name="Das S.P."/>
            <person name="Tettelin H."/>
        </authorList>
    </citation>
    <scope>NUCLEOTIDE SEQUENCE [LARGE SCALE GENOMIC DNA]</scope>
    <source>
        <strain evidence="3 4">1513</strain>
    </source>
</reference>
<feature type="region of interest" description="Disordered" evidence="1">
    <location>
        <begin position="170"/>
        <end position="200"/>
    </location>
</feature>
<protein>
    <submittedName>
        <fullName evidence="3">X-Pro dipeptidyl-peptidase family protein</fullName>
    </submittedName>
</protein>
<dbReference type="InterPro" id="IPR000383">
    <property type="entry name" value="Xaa-Pro-like_dom"/>
</dbReference>
<dbReference type="Proteomes" id="UP000023351">
    <property type="component" value="Unassembled WGS sequence"/>
</dbReference>
<name>X8DQ27_9MYCO</name>
<evidence type="ECO:0000313" key="3">
    <source>
        <dbReference type="EMBL" id="EUA69610.1"/>
    </source>
</evidence>
<organism evidence="3 4">
    <name type="scientific">Mycobacteroides abscessus subsp. bolletii 1513</name>
    <dbReference type="NCBI Taxonomy" id="1299321"/>
    <lineage>
        <taxon>Bacteria</taxon>
        <taxon>Bacillati</taxon>
        <taxon>Actinomycetota</taxon>
        <taxon>Actinomycetes</taxon>
        <taxon>Mycobacteriales</taxon>
        <taxon>Mycobacteriaceae</taxon>
        <taxon>Mycobacteroides</taxon>
        <taxon>Mycobacteroides abscessus</taxon>
    </lineage>
</organism>